<sequence length="486" mass="55254">MASVLISAQDLISRIDGASPENRGIILTDLYNSCKKIQECADKLQLESEERRQEISNSKAVLIELRNELKNLQKSASDALQALAVFKYRLSEAKKLISELQSENRSLYSAFQRQIKIALAQNSDRYVTLQSQISLIYKNLGTGPKSFLDRYLLDDGNFAFKSLTEVWNFLDVSFKNPNEKEDARDALSRLRQGKRSFGSYLAEFQRLQNLSQITDDKTLIAYMRDGVSPNLTLCIGQQQLFNKTYSFDDFVQLCKECVIRLDWMRLPIRAAVNPIRNDLTPRGINLTQPVAAEYIGSPNASSESGTNLIPLGDPMVLDRLDLSHIGPDGHIIAEERLRQQRLSKRPEIQMTRVQHTLRQLSRAEVAKPLQAPVYNKIFETKVDRVQFFQNWISTTAPTDICAYSDGLREGSGRSSWRENVFILLDNQAAVMAVQKELRLVPGHSKIRGNEEADAEARAALRDLPERNTQPGCITLAYLRRLMQQRR</sequence>
<evidence type="ECO:0000313" key="4">
    <source>
        <dbReference type="Proteomes" id="UP000237438"/>
    </source>
</evidence>
<dbReference type="InterPro" id="IPR005162">
    <property type="entry name" value="Retrotrans_gag_dom"/>
</dbReference>
<proteinExistence type="predicted"/>
<dbReference type="AlphaFoldDB" id="A0A2S4PY98"/>
<protein>
    <recommendedName>
        <fullName evidence="2">Retrotransposon gag domain-containing protein</fullName>
    </recommendedName>
</protein>
<keyword evidence="4" id="KW-1185">Reference proteome</keyword>
<dbReference type="Proteomes" id="UP000237438">
    <property type="component" value="Unassembled WGS sequence"/>
</dbReference>
<dbReference type="EMBL" id="PEDP01000210">
    <property type="protein sequence ID" value="POS87002.1"/>
    <property type="molecule type" value="Genomic_DNA"/>
</dbReference>
<reference evidence="3 4" key="1">
    <citation type="submission" date="2017-10" db="EMBL/GenBank/DDBJ databases">
        <title>Development of genomic resources for the powdery mildew, Erysiphe pulchra.</title>
        <authorList>
            <person name="Wadl P.A."/>
            <person name="Mack B.M."/>
            <person name="Moore G."/>
            <person name="Beltz S.B."/>
        </authorList>
    </citation>
    <scope>NUCLEOTIDE SEQUENCE [LARGE SCALE GENOMIC DNA]</scope>
    <source>
        <strain evidence="3">Cflorida</strain>
    </source>
</reference>
<gene>
    <name evidence="3" type="ORF">EPUL_001339</name>
</gene>
<evidence type="ECO:0000313" key="3">
    <source>
        <dbReference type="EMBL" id="POS87002.1"/>
    </source>
</evidence>
<dbReference type="SUPFAM" id="SSF53098">
    <property type="entry name" value="Ribonuclease H-like"/>
    <property type="match status" value="1"/>
</dbReference>
<feature type="domain" description="Retrotransposon gag" evidence="2">
    <location>
        <begin position="172"/>
        <end position="227"/>
    </location>
</feature>
<feature type="coiled-coil region" evidence="1">
    <location>
        <begin position="55"/>
        <end position="110"/>
    </location>
</feature>
<name>A0A2S4PY98_9PEZI</name>
<evidence type="ECO:0000259" key="2">
    <source>
        <dbReference type="Pfam" id="PF03732"/>
    </source>
</evidence>
<dbReference type="OrthoDB" id="4502494at2759"/>
<dbReference type="InterPro" id="IPR012337">
    <property type="entry name" value="RNaseH-like_sf"/>
</dbReference>
<comment type="caution">
    <text evidence="3">The sequence shown here is derived from an EMBL/GenBank/DDBJ whole genome shotgun (WGS) entry which is preliminary data.</text>
</comment>
<dbReference type="Pfam" id="PF03732">
    <property type="entry name" value="Retrotrans_gag"/>
    <property type="match status" value="1"/>
</dbReference>
<dbReference type="STRING" id="225359.A0A2S4PY98"/>
<accession>A0A2S4PY98</accession>
<organism evidence="3 4">
    <name type="scientific">Erysiphe pulchra</name>
    <dbReference type="NCBI Taxonomy" id="225359"/>
    <lineage>
        <taxon>Eukaryota</taxon>
        <taxon>Fungi</taxon>
        <taxon>Dikarya</taxon>
        <taxon>Ascomycota</taxon>
        <taxon>Pezizomycotina</taxon>
        <taxon>Leotiomycetes</taxon>
        <taxon>Erysiphales</taxon>
        <taxon>Erysiphaceae</taxon>
        <taxon>Erysiphe</taxon>
    </lineage>
</organism>
<keyword evidence="1" id="KW-0175">Coiled coil</keyword>
<evidence type="ECO:0000256" key="1">
    <source>
        <dbReference type="SAM" id="Coils"/>
    </source>
</evidence>